<accession>D0W612</accession>
<gene>
    <name evidence="1" type="ORF">NEICINOT_05138</name>
</gene>
<reference evidence="1 2" key="1">
    <citation type="submission" date="2009-10" db="EMBL/GenBank/DDBJ databases">
        <authorList>
            <person name="Weinstock G."/>
            <person name="Sodergren E."/>
            <person name="Clifton S."/>
            <person name="Fulton L."/>
            <person name="Fulton B."/>
            <person name="Courtney L."/>
            <person name="Fronick C."/>
            <person name="Harrison M."/>
            <person name="Strong C."/>
            <person name="Farmer C."/>
            <person name="Delahaunty K."/>
            <person name="Markovic C."/>
            <person name="Hall O."/>
            <person name="Minx P."/>
            <person name="Tomlinson C."/>
            <person name="Mitreva M."/>
            <person name="Nelson J."/>
            <person name="Hou S."/>
            <person name="Wollam A."/>
            <person name="Pepin K.H."/>
            <person name="Johnson M."/>
            <person name="Bhonagiri V."/>
            <person name="Nash W.E."/>
            <person name="Warren W."/>
            <person name="Chinwalla A."/>
            <person name="Mardis E.R."/>
            <person name="Wilson R.K."/>
        </authorList>
    </citation>
    <scope>NUCLEOTIDE SEQUENCE [LARGE SCALE GENOMIC DNA]</scope>
    <source>
        <strain evidence="1 2">ATCC 14685</strain>
    </source>
</reference>
<dbReference type="EMBL" id="ACDY02000021">
    <property type="protein sequence ID" value="EEZ70760.1"/>
    <property type="molecule type" value="Genomic_DNA"/>
</dbReference>
<dbReference type="STRING" id="546262.NEICINOT_05138"/>
<protein>
    <submittedName>
        <fullName evidence="1">Uncharacterized protein</fullName>
    </submittedName>
</protein>
<organism evidence="1 2">
    <name type="scientific">Neisseria cinerea ATCC 14685</name>
    <dbReference type="NCBI Taxonomy" id="546262"/>
    <lineage>
        <taxon>Bacteria</taxon>
        <taxon>Pseudomonadati</taxon>
        <taxon>Pseudomonadota</taxon>
        <taxon>Betaproteobacteria</taxon>
        <taxon>Neisseriales</taxon>
        <taxon>Neisseriaceae</taxon>
        <taxon>Neisseria</taxon>
    </lineage>
</organism>
<name>D0W612_NEICI</name>
<proteinExistence type="predicted"/>
<evidence type="ECO:0000313" key="1">
    <source>
        <dbReference type="EMBL" id="EEZ70760.1"/>
    </source>
</evidence>
<comment type="caution">
    <text evidence="1">The sequence shown here is derived from an EMBL/GenBank/DDBJ whole genome shotgun (WGS) entry which is preliminary data.</text>
</comment>
<dbReference type="AlphaFoldDB" id="D0W612"/>
<evidence type="ECO:0000313" key="2">
    <source>
        <dbReference type="Proteomes" id="UP000003294"/>
    </source>
</evidence>
<dbReference type="Proteomes" id="UP000003294">
    <property type="component" value="Unassembled WGS sequence"/>
</dbReference>
<sequence length="39" mass="4190">MSTISEPKKCRLNIQTAPHILTKLRNDTGSIGGSITCTC</sequence>